<dbReference type="GO" id="GO:0003700">
    <property type="term" value="F:DNA-binding transcription factor activity"/>
    <property type="evidence" value="ECO:0007669"/>
    <property type="project" value="TreeGrafter"/>
</dbReference>
<evidence type="ECO:0000259" key="2">
    <source>
        <dbReference type="PROSITE" id="PS50943"/>
    </source>
</evidence>
<keyword evidence="1" id="KW-0238">DNA-binding</keyword>
<dbReference type="PANTHER" id="PTHR46797:SF1">
    <property type="entry name" value="METHYLPHOSPHONATE SYNTHASE"/>
    <property type="match status" value="1"/>
</dbReference>
<dbReference type="EMBL" id="PVEO01000002">
    <property type="protein sequence ID" value="PQV50265.1"/>
    <property type="molecule type" value="Genomic_DNA"/>
</dbReference>
<dbReference type="Pfam" id="PF01381">
    <property type="entry name" value="HTH_3"/>
    <property type="match status" value="1"/>
</dbReference>
<dbReference type="SUPFAM" id="SSF47413">
    <property type="entry name" value="lambda repressor-like DNA-binding domains"/>
    <property type="match status" value="1"/>
</dbReference>
<dbReference type="Proteomes" id="UP000251545">
    <property type="component" value="Unassembled WGS sequence"/>
</dbReference>
<dbReference type="SMART" id="SM00530">
    <property type="entry name" value="HTH_XRE"/>
    <property type="match status" value="1"/>
</dbReference>
<dbReference type="CDD" id="cd00093">
    <property type="entry name" value="HTH_XRE"/>
    <property type="match status" value="1"/>
</dbReference>
<evidence type="ECO:0000313" key="4">
    <source>
        <dbReference type="Proteomes" id="UP000251545"/>
    </source>
</evidence>
<name>A0A362X205_9FLAO</name>
<accession>A0A362X205</accession>
<reference evidence="3 4" key="1">
    <citation type="submission" date="2018-02" db="EMBL/GenBank/DDBJ databases">
        <title>Genomic Encyclopedia of Archaeal and Bacterial Type Strains, Phase II (KMG-II): from individual species to whole genera.</title>
        <authorList>
            <person name="Goeker M."/>
        </authorList>
    </citation>
    <scope>NUCLEOTIDE SEQUENCE [LARGE SCALE GENOMIC DNA]</scope>
    <source>
        <strain evidence="3 4">DSM 21165</strain>
    </source>
</reference>
<feature type="domain" description="HTH cro/C1-type" evidence="2">
    <location>
        <begin position="14"/>
        <end position="70"/>
    </location>
</feature>
<comment type="caution">
    <text evidence="3">The sequence shown here is derived from an EMBL/GenBank/DDBJ whole genome shotgun (WGS) entry which is preliminary data.</text>
</comment>
<dbReference type="RefSeq" id="WP_105472844.1">
    <property type="nucleotide sequence ID" value="NZ_PVEO01000002.1"/>
</dbReference>
<dbReference type="PROSITE" id="PS50943">
    <property type="entry name" value="HTH_CROC1"/>
    <property type="match status" value="1"/>
</dbReference>
<dbReference type="PANTHER" id="PTHR46797">
    <property type="entry name" value="HTH-TYPE TRANSCRIPTIONAL REGULATOR"/>
    <property type="match status" value="1"/>
</dbReference>
<dbReference type="InterPro" id="IPR010982">
    <property type="entry name" value="Lambda_DNA-bd_dom_sf"/>
</dbReference>
<proteinExistence type="predicted"/>
<dbReference type="Gene3D" id="1.10.260.40">
    <property type="entry name" value="lambda repressor-like DNA-binding domains"/>
    <property type="match status" value="1"/>
</dbReference>
<dbReference type="AlphaFoldDB" id="A0A362X205"/>
<organism evidence="3 4">
    <name type="scientific">Jejuia pallidilutea</name>
    <dbReference type="NCBI Taxonomy" id="504487"/>
    <lineage>
        <taxon>Bacteria</taxon>
        <taxon>Pseudomonadati</taxon>
        <taxon>Bacteroidota</taxon>
        <taxon>Flavobacteriia</taxon>
        <taxon>Flavobacteriales</taxon>
        <taxon>Flavobacteriaceae</taxon>
        <taxon>Jejuia</taxon>
    </lineage>
</organism>
<protein>
    <submittedName>
        <fullName evidence="3">Helix-turn-helix protein</fullName>
    </submittedName>
</protein>
<sequence>MKKSVLLKHIGKRIKDIRVAKGLSQVDLVGRIEGKIDTTNISRIESGRTNPTIFTLYRIAEALEVQLSEITGFQETKED</sequence>
<evidence type="ECO:0000313" key="3">
    <source>
        <dbReference type="EMBL" id="PQV50265.1"/>
    </source>
</evidence>
<dbReference type="InterPro" id="IPR001387">
    <property type="entry name" value="Cro/C1-type_HTH"/>
</dbReference>
<dbReference type="InterPro" id="IPR050807">
    <property type="entry name" value="TransReg_Diox_bact_type"/>
</dbReference>
<dbReference type="GO" id="GO:0003677">
    <property type="term" value="F:DNA binding"/>
    <property type="evidence" value="ECO:0007669"/>
    <property type="project" value="UniProtKB-KW"/>
</dbReference>
<dbReference type="GO" id="GO:0005829">
    <property type="term" value="C:cytosol"/>
    <property type="evidence" value="ECO:0007669"/>
    <property type="project" value="TreeGrafter"/>
</dbReference>
<gene>
    <name evidence="3" type="ORF">CLV33_102124</name>
</gene>
<evidence type="ECO:0000256" key="1">
    <source>
        <dbReference type="ARBA" id="ARBA00023125"/>
    </source>
</evidence>